<dbReference type="Gene3D" id="2.130.10.10">
    <property type="entry name" value="YVTN repeat-like/Quinoprotein amine dehydrogenase"/>
    <property type="match status" value="2"/>
</dbReference>
<sequence>MTVRSIPSHVRGARVRAAVVACILDTASAFAAGPYAYLPSSSHPTVSAVELSNTAAVPATITVTGTENTTGFYGAALSDKGDRLYVSDQVNETVFEIDTTTGVTTHAYFVGSNPRGVAVDPGGRHVYVADFASAGLSVIDTTTHAVTGVDFGSLSGSANPSPSGIALNLAGTRAYVTDASVGHRLCRINLLALPTSVANADCVVVGAADDDGANPNAVAVSPDGTRAYVVNHGEATVSVVDTATLAVTRTFPLGYGSPNGIAISASGRRAYVGTGLGRVIVLDLARVPNAASDPVIDVIDDAAIFAVNGLSISPDGPHLLVADTGNDELHVVDIVGDADAIVATVGVNQSPIAMGRFVRPDAIFVSGFERAG</sequence>
<dbReference type="PANTHER" id="PTHR47197">
    <property type="entry name" value="PROTEIN NIRF"/>
    <property type="match status" value="1"/>
</dbReference>
<feature type="chain" id="PRO_5032584626" evidence="1">
    <location>
        <begin position="32"/>
        <end position="372"/>
    </location>
</feature>
<gene>
    <name evidence="2" type="ORF">FHW12_001371</name>
</gene>
<dbReference type="InterPro" id="IPR011964">
    <property type="entry name" value="YVTN_b-propeller_repeat"/>
</dbReference>
<organism evidence="2 3">
    <name type="scientific">Dokdonella fugitiva</name>
    <dbReference type="NCBI Taxonomy" id="328517"/>
    <lineage>
        <taxon>Bacteria</taxon>
        <taxon>Pseudomonadati</taxon>
        <taxon>Pseudomonadota</taxon>
        <taxon>Gammaproteobacteria</taxon>
        <taxon>Lysobacterales</taxon>
        <taxon>Rhodanobacteraceae</taxon>
        <taxon>Dokdonella</taxon>
    </lineage>
</organism>
<dbReference type="NCBIfam" id="TIGR02276">
    <property type="entry name" value="beta_rpt_yvtn"/>
    <property type="match status" value="1"/>
</dbReference>
<accession>A0A839ERX6</accession>
<dbReference type="InterPro" id="IPR015943">
    <property type="entry name" value="WD40/YVTN_repeat-like_dom_sf"/>
</dbReference>
<dbReference type="SUPFAM" id="SSF50969">
    <property type="entry name" value="YVTN repeat-like/Quinoprotein amine dehydrogenase"/>
    <property type="match status" value="1"/>
</dbReference>
<evidence type="ECO:0000313" key="3">
    <source>
        <dbReference type="Proteomes" id="UP000550401"/>
    </source>
</evidence>
<dbReference type="RefSeq" id="WP_182530252.1">
    <property type="nucleotide sequence ID" value="NZ_JACGXL010000002.1"/>
</dbReference>
<proteinExistence type="predicted"/>
<evidence type="ECO:0000313" key="2">
    <source>
        <dbReference type="EMBL" id="MBA8887157.1"/>
    </source>
</evidence>
<keyword evidence="1" id="KW-0732">Signal</keyword>
<protein>
    <submittedName>
        <fullName evidence="2">YVTN family beta-propeller protein</fullName>
    </submittedName>
</protein>
<dbReference type="PANTHER" id="PTHR47197:SF3">
    <property type="entry name" value="DIHYDRO-HEME D1 DEHYDROGENASE"/>
    <property type="match status" value="1"/>
</dbReference>
<comment type="caution">
    <text evidence="2">The sequence shown here is derived from an EMBL/GenBank/DDBJ whole genome shotgun (WGS) entry which is preliminary data.</text>
</comment>
<dbReference type="Proteomes" id="UP000550401">
    <property type="component" value="Unassembled WGS sequence"/>
</dbReference>
<evidence type="ECO:0000256" key="1">
    <source>
        <dbReference type="SAM" id="SignalP"/>
    </source>
</evidence>
<dbReference type="EMBL" id="JACGXL010000002">
    <property type="protein sequence ID" value="MBA8887157.1"/>
    <property type="molecule type" value="Genomic_DNA"/>
</dbReference>
<name>A0A839ERX6_9GAMM</name>
<feature type="signal peptide" evidence="1">
    <location>
        <begin position="1"/>
        <end position="31"/>
    </location>
</feature>
<dbReference type="InterPro" id="IPR011044">
    <property type="entry name" value="Quino_amine_DH_bsu"/>
</dbReference>
<dbReference type="AlphaFoldDB" id="A0A839ERX6"/>
<reference evidence="2 3" key="1">
    <citation type="submission" date="2020-07" db="EMBL/GenBank/DDBJ databases">
        <title>Genomic Encyclopedia of Type Strains, Phase IV (KMG-V): Genome sequencing to study the core and pangenomes of soil and plant-associated prokaryotes.</title>
        <authorList>
            <person name="Whitman W."/>
        </authorList>
    </citation>
    <scope>NUCLEOTIDE SEQUENCE [LARGE SCALE GENOMIC DNA]</scope>
    <source>
        <strain evidence="2 3">RH2WT43</strain>
    </source>
</reference>
<keyword evidence="3" id="KW-1185">Reference proteome</keyword>
<dbReference type="InterPro" id="IPR051200">
    <property type="entry name" value="Host-pathogen_enzymatic-act"/>
</dbReference>